<dbReference type="NCBIfam" id="TIGR02532">
    <property type="entry name" value="IV_pilin_GFxxxE"/>
    <property type="match status" value="1"/>
</dbReference>
<feature type="transmembrane region" description="Helical" evidence="1">
    <location>
        <begin position="15"/>
        <end position="37"/>
    </location>
</feature>
<accession>A0A1J5RZV9</accession>
<dbReference type="EMBL" id="MLJW01000081">
    <property type="protein sequence ID" value="OIR01689.1"/>
    <property type="molecule type" value="Genomic_DNA"/>
</dbReference>
<dbReference type="InterPro" id="IPR012902">
    <property type="entry name" value="N_methyl_site"/>
</dbReference>
<keyword evidence="1" id="KW-1133">Transmembrane helix</keyword>
<evidence type="ECO:0000256" key="1">
    <source>
        <dbReference type="SAM" id="Phobius"/>
    </source>
</evidence>
<protein>
    <recommendedName>
        <fullName evidence="3">Type II secretion system protein G</fullName>
    </recommendedName>
</protein>
<reference evidence="2" key="1">
    <citation type="submission" date="2016-10" db="EMBL/GenBank/DDBJ databases">
        <title>Sequence of Gallionella enrichment culture.</title>
        <authorList>
            <person name="Poehlein A."/>
            <person name="Muehling M."/>
            <person name="Daniel R."/>
        </authorList>
    </citation>
    <scope>NUCLEOTIDE SEQUENCE</scope>
</reference>
<dbReference type="AlphaFoldDB" id="A0A1J5RZV9"/>
<comment type="caution">
    <text evidence="2">The sequence shown here is derived from an EMBL/GenBank/DDBJ whole genome shotgun (WGS) entry which is preliminary data.</text>
</comment>
<gene>
    <name evidence="2" type="ORF">GALL_161910</name>
</gene>
<keyword evidence="1" id="KW-0472">Membrane</keyword>
<proteinExistence type="predicted"/>
<dbReference type="SUPFAM" id="SSF54523">
    <property type="entry name" value="Pili subunits"/>
    <property type="match status" value="1"/>
</dbReference>
<sequence>MSVKDESLGFSLPELAIVLVVIGLLVGGMLMPLATQIDLRRTAQTRRSLQEARDALLGFAVANGRLPCPAAAGSGGAETSAGPCPLSAGGVADGFLPGVTLGLSPSDSLGYVLDAWGNRLRYAVSAAPAAAPGSFTSSNGISNFWRANGAPPAADLQICWDSVSISRPGSAKADCAAGSALSRAAVAVIYSTGRNTATSGRGPDEAANLNGDRVFVAHAEAPEGASGGEFDDLLIWLSPNILYNRMVAAGRLP</sequence>
<name>A0A1J5RZV9_9ZZZZ</name>
<evidence type="ECO:0008006" key="3">
    <source>
        <dbReference type="Google" id="ProtNLM"/>
    </source>
</evidence>
<dbReference type="InterPro" id="IPR045584">
    <property type="entry name" value="Pilin-like"/>
</dbReference>
<evidence type="ECO:0000313" key="2">
    <source>
        <dbReference type="EMBL" id="OIR01689.1"/>
    </source>
</evidence>
<keyword evidence="1" id="KW-0812">Transmembrane</keyword>
<organism evidence="2">
    <name type="scientific">mine drainage metagenome</name>
    <dbReference type="NCBI Taxonomy" id="410659"/>
    <lineage>
        <taxon>unclassified sequences</taxon>
        <taxon>metagenomes</taxon>
        <taxon>ecological metagenomes</taxon>
    </lineage>
</organism>